<dbReference type="AlphaFoldDB" id="A0A0U3QT22"/>
<evidence type="ECO:0008006" key="5">
    <source>
        <dbReference type="Google" id="ProtNLM"/>
    </source>
</evidence>
<dbReference type="PANTHER" id="PTHR33744">
    <property type="entry name" value="CARBOHYDRATE DIACID REGULATOR"/>
    <property type="match status" value="1"/>
</dbReference>
<evidence type="ECO:0000313" key="3">
    <source>
        <dbReference type="EMBL" id="ALV43572.1"/>
    </source>
</evidence>
<dbReference type="InterPro" id="IPR025751">
    <property type="entry name" value="RsbRD_N_dom"/>
</dbReference>
<organism evidence="3">
    <name type="scientific">Pseudarthrobacter sulfonivorans</name>
    <dbReference type="NCBI Taxonomy" id="121292"/>
    <lineage>
        <taxon>Bacteria</taxon>
        <taxon>Bacillati</taxon>
        <taxon>Actinomycetota</taxon>
        <taxon>Actinomycetes</taxon>
        <taxon>Micrococcales</taxon>
        <taxon>Micrococcaceae</taxon>
        <taxon>Pseudarthrobacter</taxon>
    </lineage>
</organism>
<dbReference type="InterPro" id="IPR051448">
    <property type="entry name" value="CdaR-like_regulators"/>
</dbReference>
<feature type="domain" description="PucR C-terminal helix-turn-helix" evidence="1">
    <location>
        <begin position="339"/>
        <end position="392"/>
    </location>
</feature>
<dbReference type="EMBL" id="CP013747">
    <property type="protein sequence ID" value="ALV43572.1"/>
    <property type="molecule type" value="Genomic_DNA"/>
</dbReference>
<proteinExistence type="predicted"/>
<dbReference type="Proteomes" id="UP000065151">
    <property type="component" value="Chromosome"/>
</dbReference>
<gene>
    <name evidence="3" type="ORF">AU252_22330</name>
</gene>
<dbReference type="STRING" id="121292.AU252_22330"/>
<sequence>MHNDQDYGARWGELVERLHGRVDELAELFLARVHEIPEYAGSTVGMAELRDTARETFHRLVDGLRDKELQRSGRNGDHDSLMRFSLELGAKRARAGISPEALTSAVRLDFSILWEDLLQISEPQDAPLLTSRVDRVWRVVDEFAAHTHSSYSAERVRMAQEESNIRREFIARLFSKSELSADTISQASAALVTDPEARYSIVAASAEAATKLRAFAQGPQSSQRLFVHEFGGSTYVFWQLGKATAGGRHPAGPFIPAGIAGIPCGYVESFSGLRGLPAAARTAEWLALLLHPSDRGPLTASAAWARLAKQQLQDAGLDLWADLDAALAPCRGGERERLEETVRHFLSTGNITTTAQVLFCHRNTILNRLNRFQDLTGIDLAVPAQVARLVVAWA</sequence>
<dbReference type="KEGG" id="psul:AU252_22330"/>
<dbReference type="PANTHER" id="PTHR33744:SF17">
    <property type="entry name" value="CONSERVED PROTEIN"/>
    <property type="match status" value="1"/>
</dbReference>
<protein>
    <recommendedName>
        <fullName evidence="5">PucR C-terminal helix-turn-helix domain-containing protein</fullName>
    </recommendedName>
</protein>
<feature type="domain" description="RsbT co-antagonist protein RsbRD N-terminal" evidence="2">
    <location>
        <begin position="28"/>
        <end position="164"/>
    </location>
</feature>
<dbReference type="Gene3D" id="1.10.10.2840">
    <property type="entry name" value="PucR C-terminal helix-turn-helix domain"/>
    <property type="match status" value="1"/>
</dbReference>
<dbReference type="RefSeq" id="WP_058932574.1">
    <property type="nucleotide sequence ID" value="NZ_CP013747.1"/>
</dbReference>
<name>A0A0U3QT22_9MICC</name>
<dbReference type="InterPro" id="IPR025736">
    <property type="entry name" value="PucR_C-HTH_dom"/>
</dbReference>
<dbReference type="InterPro" id="IPR042070">
    <property type="entry name" value="PucR_C-HTH_sf"/>
</dbReference>
<reference evidence="3 4" key="1">
    <citation type="submission" date="2015-12" db="EMBL/GenBank/DDBJ databases">
        <authorList>
            <person name="Shamseldin A."/>
            <person name="Moawad H."/>
            <person name="Abd El-Rahim W.M."/>
            <person name="Sadowsky M.J."/>
        </authorList>
    </citation>
    <scope>NUCLEOTIDE SEQUENCE [LARGE SCALE GENOMIC DNA]</scope>
    <source>
        <strain evidence="3 4">Ar51</strain>
    </source>
</reference>
<evidence type="ECO:0000259" key="2">
    <source>
        <dbReference type="Pfam" id="PF14361"/>
    </source>
</evidence>
<dbReference type="Pfam" id="PF13556">
    <property type="entry name" value="HTH_30"/>
    <property type="match status" value="1"/>
</dbReference>
<accession>A0A0U3QT22</accession>
<evidence type="ECO:0000259" key="1">
    <source>
        <dbReference type="Pfam" id="PF13556"/>
    </source>
</evidence>
<evidence type="ECO:0000313" key="4">
    <source>
        <dbReference type="Proteomes" id="UP000065151"/>
    </source>
</evidence>
<dbReference type="Pfam" id="PF14361">
    <property type="entry name" value="RsbRD_N"/>
    <property type="match status" value="1"/>
</dbReference>